<name>A0A383F2R5_9ZZZZ</name>
<organism evidence="4">
    <name type="scientific">marine metagenome</name>
    <dbReference type="NCBI Taxonomy" id="408172"/>
    <lineage>
        <taxon>unclassified sequences</taxon>
        <taxon>metagenomes</taxon>
        <taxon>ecological metagenomes</taxon>
    </lineage>
</organism>
<reference evidence="4" key="1">
    <citation type="submission" date="2018-05" db="EMBL/GenBank/DDBJ databases">
        <authorList>
            <person name="Lanie J.A."/>
            <person name="Ng W.-L."/>
            <person name="Kazmierczak K.M."/>
            <person name="Andrzejewski T.M."/>
            <person name="Davidsen T.M."/>
            <person name="Wayne K.J."/>
            <person name="Tettelin H."/>
            <person name="Glass J.I."/>
            <person name="Rusch D."/>
            <person name="Podicherti R."/>
            <person name="Tsui H.-C.T."/>
            <person name="Winkler M.E."/>
        </authorList>
    </citation>
    <scope>NUCLEOTIDE SEQUENCE</scope>
</reference>
<dbReference type="PANTHER" id="PTHR11606">
    <property type="entry name" value="GLUTAMATE DEHYDROGENASE"/>
    <property type="match status" value="1"/>
</dbReference>
<feature type="non-terminal residue" evidence="4">
    <location>
        <position position="138"/>
    </location>
</feature>
<dbReference type="Pfam" id="PF02812">
    <property type="entry name" value="ELFV_dehydrog_N"/>
    <property type="match status" value="1"/>
</dbReference>
<comment type="similarity">
    <text evidence="1">Belongs to the Glu/Leu/Phe/Val dehydrogenases family.</text>
</comment>
<dbReference type="GO" id="GO:0004352">
    <property type="term" value="F:glutamate dehydrogenase (NAD+) activity"/>
    <property type="evidence" value="ECO:0007669"/>
    <property type="project" value="TreeGrafter"/>
</dbReference>
<evidence type="ECO:0000256" key="2">
    <source>
        <dbReference type="ARBA" id="ARBA00023002"/>
    </source>
</evidence>
<feature type="domain" description="Glutamate/phenylalanine/leucine/valine/L-tryptophan dehydrogenase dimerisation" evidence="3">
    <location>
        <begin position="36"/>
        <end position="137"/>
    </location>
</feature>
<sequence length="138" mass="15667">MIVEQSTFDEVNQFFDGAADRLGLADSLREMLKQPWRELQVQMPVRMDNGQIRVFTGYRVQHNAARGPYKGGVRYHPRADIEEVRALASLMTWKTALVDVPFGGAKGGVQVDPRELSNNELNRLTRRYAQSIDHLIAP</sequence>
<dbReference type="EMBL" id="UINC01230543">
    <property type="protein sequence ID" value="SVE62715.1"/>
    <property type="molecule type" value="Genomic_DNA"/>
</dbReference>
<dbReference type="SUPFAM" id="SSF53223">
    <property type="entry name" value="Aminoacid dehydrogenase-like, N-terminal domain"/>
    <property type="match status" value="1"/>
</dbReference>
<gene>
    <name evidence="4" type="ORF">METZ01_LOCUS515569</name>
</gene>
<evidence type="ECO:0000313" key="4">
    <source>
        <dbReference type="EMBL" id="SVE62715.1"/>
    </source>
</evidence>
<dbReference type="PROSITE" id="PS00074">
    <property type="entry name" value="GLFV_DEHYDROGENASE"/>
    <property type="match status" value="1"/>
</dbReference>
<dbReference type="GO" id="GO:0006538">
    <property type="term" value="P:L-glutamate catabolic process"/>
    <property type="evidence" value="ECO:0007669"/>
    <property type="project" value="TreeGrafter"/>
</dbReference>
<dbReference type="AlphaFoldDB" id="A0A383F2R5"/>
<evidence type="ECO:0000256" key="1">
    <source>
        <dbReference type="ARBA" id="ARBA00006382"/>
    </source>
</evidence>
<keyword evidence="2" id="KW-0560">Oxidoreductase</keyword>
<dbReference type="InterPro" id="IPR033524">
    <property type="entry name" value="Glu/Leu/Phe/Val_DH_AS"/>
</dbReference>
<dbReference type="InterPro" id="IPR006097">
    <property type="entry name" value="Glu/Leu/Phe/Val/Trp_DH_dimer"/>
</dbReference>
<accession>A0A383F2R5</accession>
<proteinExistence type="inferred from homology"/>
<protein>
    <recommendedName>
        <fullName evidence="3">Glutamate/phenylalanine/leucine/valine/L-tryptophan dehydrogenase dimerisation domain-containing protein</fullName>
    </recommendedName>
</protein>
<dbReference type="PANTHER" id="PTHR11606:SF13">
    <property type="entry name" value="GLUTAMATE DEHYDROGENASE 1, MITOCHONDRIAL"/>
    <property type="match status" value="1"/>
</dbReference>
<dbReference type="InterPro" id="IPR046346">
    <property type="entry name" value="Aminoacid_DH-like_N_sf"/>
</dbReference>
<dbReference type="Gene3D" id="3.40.50.10860">
    <property type="entry name" value="Leucine Dehydrogenase, chain A, domain 1"/>
    <property type="match status" value="1"/>
</dbReference>
<evidence type="ECO:0000259" key="3">
    <source>
        <dbReference type="Pfam" id="PF02812"/>
    </source>
</evidence>